<proteinExistence type="predicted"/>
<organism evidence="1 2">
    <name type="scientific">Pseudaquabacterium pictum</name>
    <dbReference type="NCBI Taxonomy" id="2315236"/>
    <lineage>
        <taxon>Bacteria</taxon>
        <taxon>Pseudomonadati</taxon>
        <taxon>Pseudomonadota</taxon>
        <taxon>Betaproteobacteria</taxon>
        <taxon>Burkholderiales</taxon>
        <taxon>Sphaerotilaceae</taxon>
        <taxon>Pseudaquabacterium</taxon>
    </lineage>
</organism>
<protein>
    <submittedName>
        <fullName evidence="1">Uncharacterized protein</fullName>
    </submittedName>
</protein>
<dbReference type="RefSeq" id="WP_137731701.1">
    <property type="nucleotide sequence ID" value="NZ_BJCL01000002.1"/>
</dbReference>
<dbReference type="Proteomes" id="UP000301751">
    <property type="component" value="Unassembled WGS sequence"/>
</dbReference>
<evidence type="ECO:0000313" key="2">
    <source>
        <dbReference type="Proteomes" id="UP000301751"/>
    </source>
</evidence>
<dbReference type="Pfam" id="PF20242">
    <property type="entry name" value="Emfourin"/>
    <property type="match status" value="1"/>
</dbReference>
<evidence type="ECO:0000313" key="1">
    <source>
        <dbReference type="EMBL" id="GCL61941.1"/>
    </source>
</evidence>
<accession>A0A480AK72</accession>
<dbReference type="AlphaFoldDB" id="A0A480AK72"/>
<keyword evidence="2" id="KW-1185">Reference proteome</keyword>
<dbReference type="EMBL" id="BJCL01000002">
    <property type="protein sequence ID" value="GCL61941.1"/>
    <property type="molecule type" value="Genomic_DNA"/>
</dbReference>
<reference evidence="2" key="1">
    <citation type="submission" date="2019-03" db="EMBL/GenBank/DDBJ databases">
        <title>Aquabacterium pictum sp.nov., the first bacteriochlorophyll a-containing freshwater bacterium in the genus Aquabacterium of the class Betaproteobacteria.</title>
        <authorList>
            <person name="Hirose S."/>
            <person name="Tank M."/>
            <person name="Hara E."/>
            <person name="Tamaki H."/>
            <person name="Takaichi S."/>
            <person name="Haruta S."/>
            <person name="Hanada S."/>
        </authorList>
    </citation>
    <scope>NUCLEOTIDE SEQUENCE [LARGE SCALE GENOMIC DNA]</scope>
    <source>
        <strain evidence="2">W35</strain>
    </source>
</reference>
<comment type="caution">
    <text evidence="1">The sequence shown here is derived from an EMBL/GenBank/DDBJ whole genome shotgun (WGS) entry which is preliminary data.</text>
</comment>
<gene>
    <name evidence="1" type="ORF">AQPW35_10220</name>
</gene>
<name>A0A480AK72_9BURK</name>
<sequence length="109" mass="12040">MPGKRLDSEQQWTSLSLREQGGFAAVQLGCTVRRTELDAQVRDPTDALVTRLRALPDMPQAPMPDAQQLVVDVTAGDQRTTQVFDRSDLPADVDALLQLVRGVQPFRPV</sequence>
<dbReference type="InterPro" id="IPR049457">
    <property type="entry name" value="Emfourin"/>
</dbReference>